<gene>
    <name evidence="1" type="ORF">Dsi01nite_016040</name>
</gene>
<dbReference type="RefSeq" id="WP_203845427.1">
    <property type="nucleotide sequence ID" value="NZ_BAAAVW010000004.1"/>
</dbReference>
<comment type="caution">
    <text evidence="1">The sequence shown here is derived from an EMBL/GenBank/DDBJ whole genome shotgun (WGS) entry which is preliminary data.</text>
</comment>
<accession>A0A919PKA5</accession>
<dbReference type="Proteomes" id="UP000660611">
    <property type="component" value="Unassembled WGS sequence"/>
</dbReference>
<protein>
    <submittedName>
        <fullName evidence="1">Uncharacterized protein</fullName>
    </submittedName>
</protein>
<dbReference type="EMBL" id="BONQ01000025">
    <property type="protein sequence ID" value="GIG43563.1"/>
    <property type="molecule type" value="Genomic_DNA"/>
</dbReference>
<proteinExistence type="predicted"/>
<keyword evidence="2" id="KW-1185">Reference proteome</keyword>
<evidence type="ECO:0000313" key="1">
    <source>
        <dbReference type="EMBL" id="GIG43563.1"/>
    </source>
</evidence>
<evidence type="ECO:0000313" key="2">
    <source>
        <dbReference type="Proteomes" id="UP000660611"/>
    </source>
</evidence>
<name>A0A919PKA5_9ACTN</name>
<dbReference type="AlphaFoldDB" id="A0A919PKA5"/>
<reference evidence="1" key="1">
    <citation type="submission" date="2021-01" db="EMBL/GenBank/DDBJ databases">
        <title>Whole genome shotgun sequence of Dactylosporangium siamense NBRC 106093.</title>
        <authorList>
            <person name="Komaki H."/>
            <person name="Tamura T."/>
        </authorList>
    </citation>
    <scope>NUCLEOTIDE SEQUENCE</scope>
    <source>
        <strain evidence="1">NBRC 106093</strain>
    </source>
</reference>
<organism evidence="1 2">
    <name type="scientific">Dactylosporangium siamense</name>
    <dbReference type="NCBI Taxonomy" id="685454"/>
    <lineage>
        <taxon>Bacteria</taxon>
        <taxon>Bacillati</taxon>
        <taxon>Actinomycetota</taxon>
        <taxon>Actinomycetes</taxon>
        <taxon>Micromonosporales</taxon>
        <taxon>Micromonosporaceae</taxon>
        <taxon>Dactylosporangium</taxon>
    </lineage>
</organism>
<sequence length="87" mass="9726">MPQPDERPQADLGCGLTVADVAEALEQPAALQFQQRSELQRAYIAPAADGQLVSILLFRNEDSFVWRVRAARLASAVETEIWSRRDD</sequence>